<name>A0ABQ9YVD1_9CRUS</name>
<reference evidence="1 2" key="1">
    <citation type="journal article" date="2023" name="Nucleic Acids Res.">
        <title>The hologenome of Daphnia magna reveals possible DNA methylation and microbiome-mediated evolution of the host genome.</title>
        <authorList>
            <person name="Chaturvedi A."/>
            <person name="Li X."/>
            <person name="Dhandapani V."/>
            <person name="Marshall H."/>
            <person name="Kissane S."/>
            <person name="Cuenca-Cambronero M."/>
            <person name="Asole G."/>
            <person name="Calvet F."/>
            <person name="Ruiz-Romero M."/>
            <person name="Marangio P."/>
            <person name="Guigo R."/>
            <person name="Rago D."/>
            <person name="Mirbahai L."/>
            <person name="Eastwood N."/>
            <person name="Colbourne J.K."/>
            <person name="Zhou J."/>
            <person name="Mallon E."/>
            <person name="Orsini L."/>
        </authorList>
    </citation>
    <scope>NUCLEOTIDE SEQUENCE [LARGE SCALE GENOMIC DNA]</scope>
    <source>
        <strain evidence="1">LRV0_1</strain>
    </source>
</reference>
<proteinExistence type="predicted"/>
<organism evidence="1 2">
    <name type="scientific">Daphnia magna</name>
    <dbReference type="NCBI Taxonomy" id="35525"/>
    <lineage>
        <taxon>Eukaryota</taxon>
        <taxon>Metazoa</taxon>
        <taxon>Ecdysozoa</taxon>
        <taxon>Arthropoda</taxon>
        <taxon>Crustacea</taxon>
        <taxon>Branchiopoda</taxon>
        <taxon>Diplostraca</taxon>
        <taxon>Cladocera</taxon>
        <taxon>Anomopoda</taxon>
        <taxon>Daphniidae</taxon>
        <taxon>Daphnia</taxon>
    </lineage>
</organism>
<evidence type="ECO:0000313" key="1">
    <source>
        <dbReference type="EMBL" id="KAK4004591.1"/>
    </source>
</evidence>
<comment type="caution">
    <text evidence="1">The sequence shown here is derived from an EMBL/GenBank/DDBJ whole genome shotgun (WGS) entry which is preliminary data.</text>
</comment>
<sequence length="67" mass="7833">MIGRWSLMFRMIRCDCRFRSKILSNDSQRDLLAALRCMDVKLERLLYCEASIVSKLGNLFVTQMQAS</sequence>
<gene>
    <name evidence="1" type="ORF">OUZ56_006324</name>
</gene>
<dbReference type="Proteomes" id="UP001234178">
    <property type="component" value="Unassembled WGS sequence"/>
</dbReference>
<protein>
    <submittedName>
        <fullName evidence="1">Uncharacterized protein</fullName>
    </submittedName>
</protein>
<keyword evidence="2" id="KW-1185">Reference proteome</keyword>
<evidence type="ECO:0000313" key="2">
    <source>
        <dbReference type="Proteomes" id="UP001234178"/>
    </source>
</evidence>
<accession>A0ABQ9YVD1</accession>
<dbReference type="EMBL" id="JAOYFB010000001">
    <property type="protein sequence ID" value="KAK4004591.1"/>
    <property type="molecule type" value="Genomic_DNA"/>
</dbReference>